<dbReference type="PANTHER" id="PTHR33154:SF33">
    <property type="entry name" value="TRANSCRIPTIONAL REPRESSOR SDPR"/>
    <property type="match status" value="1"/>
</dbReference>
<dbReference type="GO" id="GO:0003700">
    <property type="term" value="F:DNA-binding transcription factor activity"/>
    <property type="evidence" value="ECO:0007669"/>
    <property type="project" value="InterPro"/>
</dbReference>
<dbReference type="AlphaFoldDB" id="A0A8S8X9A6"/>
<evidence type="ECO:0000256" key="3">
    <source>
        <dbReference type="ARBA" id="ARBA00023163"/>
    </source>
</evidence>
<protein>
    <submittedName>
        <fullName evidence="5">Transcriptional regulator</fullName>
    </submittedName>
</protein>
<organism evidence="5 6">
    <name type="scientific">Roseiterribacter gracilis</name>
    <dbReference type="NCBI Taxonomy" id="2812848"/>
    <lineage>
        <taxon>Bacteria</taxon>
        <taxon>Pseudomonadati</taxon>
        <taxon>Pseudomonadota</taxon>
        <taxon>Alphaproteobacteria</taxon>
        <taxon>Rhodospirillales</taxon>
        <taxon>Roseiterribacteraceae</taxon>
        <taxon>Roseiterribacter</taxon>
    </lineage>
</organism>
<sequence>MDAFTALAHPLRREVLAMLRKGPLTSGEIADAFDVAWPTMTGHLTKLKEAGLVTAERSGTNILYRLNASILEDTAAMLLDLVAGKKSKGSKS</sequence>
<dbReference type="InterPro" id="IPR036388">
    <property type="entry name" value="WH-like_DNA-bd_sf"/>
</dbReference>
<dbReference type="SMART" id="SM00418">
    <property type="entry name" value="HTH_ARSR"/>
    <property type="match status" value="1"/>
</dbReference>
<dbReference type="InterPro" id="IPR011991">
    <property type="entry name" value="ArsR-like_HTH"/>
</dbReference>
<dbReference type="PANTHER" id="PTHR33154">
    <property type="entry name" value="TRANSCRIPTIONAL REGULATOR, ARSR FAMILY"/>
    <property type="match status" value="1"/>
</dbReference>
<feature type="domain" description="HTH arsR-type" evidence="4">
    <location>
        <begin position="1"/>
        <end position="86"/>
    </location>
</feature>
<dbReference type="NCBIfam" id="NF033788">
    <property type="entry name" value="HTH_metalloreg"/>
    <property type="match status" value="1"/>
</dbReference>
<dbReference type="GO" id="GO:0003677">
    <property type="term" value="F:DNA binding"/>
    <property type="evidence" value="ECO:0007669"/>
    <property type="project" value="UniProtKB-KW"/>
</dbReference>
<keyword evidence="2" id="KW-0238">DNA-binding</keyword>
<accession>A0A8S8X9A6</accession>
<dbReference type="PROSITE" id="PS50987">
    <property type="entry name" value="HTH_ARSR_2"/>
    <property type="match status" value="1"/>
</dbReference>
<dbReference type="CDD" id="cd00090">
    <property type="entry name" value="HTH_ARSR"/>
    <property type="match status" value="1"/>
</dbReference>
<evidence type="ECO:0000313" key="6">
    <source>
        <dbReference type="Proteomes" id="UP000681075"/>
    </source>
</evidence>
<name>A0A8S8X9A6_9PROT</name>
<keyword evidence="1" id="KW-0805">Transcription regulation</keyword>
<evidence type="ECO:0000256" key="2">
    <source>
        <dbReference type="ARBA" id="ARBA00023125"/>
    </source>
</evidence>
<dbReference type="Gene3D" id="1.10.10.10">
    <property type="entry name" value="Winged helix-like DNA-binding domain superfamily/Winged helix DNA-binding domain"/>
    <property type="match status" value="1"/>
</dbReference>
<gene>
    <name evidence="5" type="ORF">TMPK1_03660</name>
</gene>
<dbReference type="Pfam" id="PF12840">
    <property type="entry name" value="HTH_20"/>
    <property type="match status" value="1"/>
</dbReference>
<dbReference type="EMBL" id="BOPV01000001">
    <property type="protein sequence ID" value="GIL38129.1"/>
    <property type="molecule type" value="Genomic_DNA"/>
</dbReference>
<dbReference type="InterPro" id="IPR001845">
    <property type="entry name" value="HTH_ArsR_DNA-bd_dom"/>
</dbReference>
<dbReference type="PRINTS" id="PR00778">
    <property type="entry name" value="HTHARSR"/>
</dbReference>
<reference evidence="5" key="1">
    <citation type="submission" date="2021-02" db="EMBL/GenBank/DDBJ databases">
        <title>Genome sequence of Rhodospirillales sp. strain TMPK1 isolated from soil.</title>
        <authorList>
            <person name="Nakai R."/>
            <person name="Kusada H."/>
            <person name="Tamaki H."/>
        </authorList>
    </citation>
    <scope>NUCLEOTIDE SEQUENCE</scope>
    <source>
        <strain evidence="5">TMPK1</strain>
    </source>
</reference>
<evidence type="ECO:0000259" key="4">
    <source>
        <dbReference type="PROSITE" id="PS50987"/>
    </source>
</evidence>
<keyword evidence="6" id="KW-1185">Reference proteome</keyword>
<dbReference type="RefSeq" id="WP_420241083.1">
    <property type="nucleotide sequence ID" value="NZ_BOPV01000001.1"/>
</dbReference>
<dbReference type="InterPro" id="IPR036390">
    <property type="entry name" value="WH_DNA-bd_sf"/>
</dbReference>
<dbReference type="SUPFAM" id="SSF46785">
    <property type="entry name" value="Winged helix' DNA-binding domain"/>
    <property type="match status" value="1"/>
</dbReference>
<dbReference type="Proteomes" id="UP000681075">
    <property type="component" value="Unassembled WGS sequence"/>
</dbReference>
<keyword evidence="3" id="KW-0804">Transcription</keyword>
<evidence type="ECO:0000256" key="1">
    <source>
        <dbReference type="ARBA" id="ARBA00023015"/>
    </source>
</evidence>
<comment type="caution">
    <text evidence="5">The sequence shown here is derived from an EMBL/GenBank/DDBJ whole genome shotgun (WGS) entry which is preliminary data.</text>
</comment>
<dbReference type="InterPro" id="IPR051081">
    <property type="entry name" value="HTH_MetalResp_TranReg"/>
</dbReference>
<proteinExistence type="predicted"/>
<evidence type="ECO:0000313" key="5">
    <source>
        <dbReference type="EMBL" id="GIL38129.1"/>
    </source>
</evidence>